<dbReference type="Proteomes" id="UP001057279">
    <property type="component" value="Linkage Group LG13"/>
</dbReference>
<comment type="caution">
    <text evidence="1">The sequence shown here is derived from an EMBL/GenBank/DDBJ whole genome shotgun (WGS) entry which is preliminary data.</text>
</comment>
<evidence type="ECO:0000313" key="1">
    <source>
        <dbReference type="EMBL" id="KAI4575917.1"/>
    </source>
</evidence>
<proteinExistence type="predicted"/>
<evidence type="ECO:0000313" key="2">
    <source>
        <dbReference type="Proteomes" id="UP001057279"/>
    </source>
</evidence>
<dbReference type="EMBL" id="CM043038">
    <property type="protein sequence ID" value="KAI4575917.1"/>
    <property type="molecule type" value="Genomic_DNA"/>
</dbReference>
<gene>
    <name evidence="1" type="ORF">MJG53_012120</name>
</gene>
<organism evidence="1 2">
    <name type="scientific">Ovis ammon polii x Ovis aries</name>
    <dbReference type="NCBI Taxonomy" id="2918886"/>
    <lineage>
        <taxon>Eukaryota</taxon>
        <taxon>Metazoa</taxon>
        <taxon>Chordata</taxon>
        <taxon>Craniata</taxon>
        <taxon>Vertebrata</taxon>
        <taxon>Euteleostomi</taxon>
        <taxon>Mammalia</taxon>
        <taxon>Eutheria</taxon>
        <taxon>Laurasiatheria</taxon>
        <taxon>Artiodactyla</taxon>
        <taxon>Ruminantia</taxon>
        <taxon>Pecora</taxon>
        <taxon>Bovidae</taxon>
        <taxon>Caprinae</taxon>
        <taxon>Ovis</taxon>
    </lineage>
</organism>
<reference evidence="1" key="1">
    <citation type="submission" date="2022-03" db="EMBL/GenBank/DDBJ databases">
        <title>Genomic analyses of argali, domestic sheep and their hybrids provide insights into chromosomal evolution, heterosis and genetic basis of agronomic traits.</title>
        <authorList>
            <person name="Li M."/>
        </authorList>
    </citation>
    <scope>NUCLEOTIDE SEQUENCE</scope>
    <source>
        <strain evidence="1">F1 hybrid</strain>
    </source>
</reference>
<protein>
    <submittedName>
        <fullName evidence="1">Uncharacterized protein</fullName>
    </submittedName>
</protein>
<name>A0ACB9UQQ5_9CETA</name>
<keyword evidence="2" id="KW-1185">Reference proteome</keyword>
<accession>A0ACB9UQQ5</accession>
<sequence>MRQLLDDGRSQLKSLMETTLKTRHSPGLSREGRFERSNLEVGENREAESEHPPGGLSEADLKGLIHAVNVKVSFKRKKKEKEEISRKSHEENQTNEERMGQIKRLQTEQTSLRSENAQLEREIQKLWLKLEMLPELHQEQVRQLLRKSTAEATCRLEVERRCPHVSRRLDYASQKRSLCGKMAEDIERELERAACSGLSELLWRERRARGRTPDHKPLHLLSDGTFLQIYEDTRDMGCQTWETPGYGYILGELGDDDKY</sequence>